<organism evidence="1 2">
    <name type="scientific">Pseudomonas syringae pv. tomato</name>
    <dbReference type="NCBI Taxonomy" id="323"/>
    <lineage>
        <taxon>Bacteria</taxon>
        <taxon>Pseudomonadati</taxon>
        <taxon>Pseudomonadota</taxon>
        <taxon>Gammaproteobacteria</taxon>
        <taxon>Pseudomonadales</taxon>
        <taxon>Pseudomonadaceae</taxon>
        <taxon>Pseudomonas</taxon>
    </lineage>
</organism>
<proteinExistence type="predicted"/>
<gene>
    <name evidence="1" type="ORF">BTW15_29980</name>
</gene>
<sequence>MELWAQVDQLYPALNDSRKAEEVFAFACENIEPQARADATLGAQSFKETCIDRSRPMQISDLINLTTMVAEGL</sequence>
<dbReference type="Proteomes" id="UP000189855">
    <property type="component" value="Unassembled WGS sequence"/>
</dbReference>
<evidence type="ECO:0000313" key="2">
    <source>
        <dbReference type="Proteomes" id="UP000189855"/>
    </source>
</evidence>
<feature type="non-terminal residue" evidence="1">
    <location>
        <position position="73"/>
    </location>
</feature>
<comment type="caution">
    <text evidence="1">The sequence shown here is derived from an EMBL/GenBank/DDBJ whole genome shotgun (WGS) entry which is preliminary data.</text>
</comment>
<reference evidence="1 2" key="1">
    <citation type="journal article" date="2017" name="Mol. Ecol.">
        <title>Adaptation of the pathogen, Pseudomonas syringae, during experimental evolution on a native vs. alternative host plant.</title>
        <authorList>
            <person name="Meaden S."/>
            <person name="Koskella B."/>
        </authorList>
    </citation>
    <scope>NUCLEOTIDE SEQUENCE [LARGE SCALE GENOMIC DNA]</scope>
    <source>
        <strain evidence="1 2">PT23</strain>
    </source>
</reference>
<dbReference type="EMBL" id="MSDS01000103">
    <property type="protein sequence ID" value="OPE56445.1"/>
    <property type="molecule type" value="Genomic_DNA"/>
</dbReference>
<evidence type="ECO:0000313" key="1">
    <source>
        <dbReference type="EMBL" id="OPE56445.1"/>
    </source>
</evidence>
<protein>
    <submittedName>
        <fullName evidence="1">Uncharacterized protein</fullName>
    </submittedName>
</protein>
<dbReference type="AlphaFoldDB" id="A0AB36KN60"/>
<accession>A0AB36KN60</accession>
<name>A0AB36KN60_PSEUB</name>